<dbReference type="InterPro" id="IPR036291">
    <property type="entry name" value="NAD(P)-bd_dom_sf"/>
</dbReference>
<protein>
    <submittedName>
        <fullName evidence="2">Nucleoside-diphosphate-sugar epimerase</fullName>
    </submittedName>
</protein>
<name>A0A852UXZ4_9ACTN</name>
<reference evidence="2 3" key="1">
    <citation type="submission" date="2020-07" db="EMBL/GenBank/DDBJ databases">
        <title>Sequencing the genomes of 1000 actinobacteria strains.</title>
        <authorList>
            <person name="Klenk H.-P."/>
        </authorList>
    </citation>
    <scope>NUCLEOTIDE SEQUENCE [LARGE SCALE GENOMIC DNA]</scope>
    <source>
        <strain evidence="2 3">DSM 45763</strain>
    </source>
</reference>
<dbReference type="PANTHER" id="PTHR43245:SF23">
    <property type="entry name" value="NAD(P)-BINDING DOMAIN-CONTAINING PROTEIN"/>
    <property type="match status" value="1"/>
</dbReference>
<evidence type="ECO:0000313" key="2">
    <source>
        <dbReference type="EMBL" id="NYF40516.1"/>
    </source>
</evidence>
<evidence type="ECO:0000313" key="3">
    <source>
        <dbReference type="Proteomes" id="UP000576393"/>
    </source>
</evidence>
<dbReference type="CDD" id="cd08946">
    <property type="entry name" value="SDR_e"/>
    <property type="match status" value="1"/>
</dbReference>
<keyword evidence="3" id="KW-1185">Reference proteome</keyword>
<organism evidence="2 3">
    <name type="scientific">Streptosporangium sandarakinum</name>
    <dbReference type="NCBI Taxonomy" id="1260955"/>
    <lineage>
        <taxon>Bacteria</taxon>
        <taxon>Bacillati</taxon>
        <taxon>Actinomycetota</taxon>
        <taxon>Actinomycetes</taxon>
        <taxon>Streptosporangiales</taxon>
        <taxon>Streptosporangiaceae</taxon>
        <taxon>Streptosporangium</taxon>
    </lineage>
</organism>
<proteinExistence type="predicted"/>
<evidence type="ECO:0000259" key="1">
    <source>
        <dbReference type="Pfam" id="PF01370"/>
    </source>
</evidence>
<dbReference type="InterPro" id="IPR050177">
    <property type="entry name" value="Lipid_A_modif_metabolic_enz"/>
</dbReference>
<comment type="caution">
    <text evidence="2">The sequence shown here is derived from an EMBL/GenBank/DDBJ whole genome shotgun (WGS) entry which is preliminary data.</text>
</comment>
<dbReference type="EMBL" id="JACCCO010000001">
    <property type="protein sequence ID" value="NYF40516.1"/>
    <property type="molecule type" value="Genomic_DNA"/>
</dbReference>
<dbReference type="PANTHER" id="PTHR43245">
    <property type="entry name" value="BIFUNCTIONAL POLYMYXIN RESISTANCE PROTEIN ARNA"/>
    <property type="match status" value="1"/>
</dbReference>
<dbReference type="Proteomes" id="UP000576393">
    <property type="component" value="Unassembled WGS sequence"/>
</dbReference>
<dbReference type="InterPro" id="IPR001509">
    <property type="entry name" value="Epimerase_deHydtase"/>
</dbReference>
<dbReference type="Gene3D" id="3.40.50.720">
    <property type="entry name" value="NAD(P)-binding Rossmann-like Domain"/>
    <property type="match status" value="1"/>
</dbReference>
<dbReference type="SUPFAM" id="SSF51735">
    <property type="entry name" value="NAD(P)-binding Rossmann-fold domains"/>
    <property type="match status" value="1"/>
</dbReference>
<accession>A0A852UXZ4</accession>
<gene>
    <name evidence="2" type="ORF">HDA43_002675</name>
</gene>
<dbReference type="Pfam" id="PF01370">
    <property type="entry name" value="Epimerase"/>
    <property type="match status" value="1"/>
</dbReference>
<dbReference type="AlphaFoldDB" id="A0A852UXZ4"/>
<feature type="domain" description="NAD-dependent epimerase/dehydratase" evidence="1">
    <location>
        <begin position="3"/>
        <end position="236"/>
    </location>
</feature>
<sequence>MRVLLTGHQGYLGSVMAPALTGAGHEVTGLDSGLFADCVLGPAPADPGGHAADLRDVTAAELTGVDAVIHLAALSNDPLGSLAPELTYEINHHASVRLARLARDAGVRRFLYASTCSVYGASGGDDLVGEDAPLRPVTPYAESKVRVEDDLAELADGDFSPVFLRNATAFGFSPRLRADIVLNNLVGHALLTGEVRVLSDGTPWRPLVHARDIADAFVLALAAPRDAVHARAFNVGTEQNNVRVSEIAAEVAEAVPGSRLVITGEAGADPRSYRVDFSRVRAALPGYRPRWTVKAGAAELVESYERHGLTGHDFQRRFTRLTRLADRRMAGAVDDTLRPVAGDAPRPRDGRR</sequence>
<dbReference type="RefSeq" id="WP_179820344.1">
    <property type="nucleotide sequence ID" value="NZ_JACCCO010000001.1"/>
</dbReference>